<reference evidence="4" key="3">
    <citation type="journal article" date="2012" name="PLoS ONE">
        <title>Sequencing and Analysis of Full-Length cDNAs, 5'-ESTs and 3'-ESTs from a Cartilaginous Fish, the Elephant Shark (Callorhinchus milii).</title>
        <authorList>
            <person name="Tan Y.Y."/>
            <person name="Kodzius R."/>
            <person name="Tay B.H."/>
            <person name="Tay A."/>
            <person name="Brenner S."/>
            <person name="Venkatesh B."/>
        </authorList>
    </citation>
    <scope>NUCLEOTIDE SEQUENCE</scope>
    <source>
        <tissue evidence="2">Intestine</tissue>
        <tissue evidence="3">Kidney</tissue>
        <tissue evidence="4">Spleen</tissue>
    </source>
</reference>
<dbReference type="OMA" id="VIDLCNT"/>
<reference evidence="5" key="5">
    <citation type="submission" date="2025-05" db="UniProtKB">
        <authorList>
            <consortium name="Ensembl"/>
        </authorList>
    </citation>
    <scope>IDENTIFICATION</scope>
</reference>
<dbReference type="PROSITE" id="PS50053">
    <property type="entry name" value="UBIQUITIN_2"/>
    <property type="match status" value="1"/>
</dbReference>
<dbReference type="SMART" id="SM00213">
    <property type="entry name" value="UBQ"/>
    <property type="match status" value="1"/>
</dbReference>
<protein>
    <submittedName>
        <fullName evidence="4">Ubiquitin-like protein</fullName>
    </submittedName>
</protein>
<gene>
    <name evidence="5" type="primary">LOC103175082</name>
</gene>
<evidence type="ECO:0000313" key="3">
    <source>
        <dbReference type="EMBL" id="AFM87125.1"/>
    </source>
</evidence>
<dbReference type="EMBL" id="JX210963">
    <property type="protein sequence ID" value="AFM89277.1"/>
    <property type="molecule type" value="mRNA"/>
</dbReference>
<reference evidence="6" key="2">
    <citation type="journal article" date="2007" name="PLoS Biol.">
        <title>Survey sequencing and comparative analysis of the elephant shark (Callorhinchus milii) genome.</title>
        <authorList>
            <person name="Venkatesh B."/>
            <person name="Kirkness E.F."/>
            <person name="Loh Y.H."/>
            <person name="Halpern A.L."/>
            <person name="Lee A.P."/>
            <person name="Johnson J."/>
            <person name="Dandona N."/>
            <person name="Viswanathan L.D."/>
            <person name="Tay A."/>
            <person name="Venter J.C."/>
            <person name="Strausberg R.L."/>
            <person name="Brenner S."/>
        </authorList>
    </citation>
    <scope>NUCLEOTIDE SEQUENCE [LARGE SCALE GENOMIC DNA]</scope>
</reference>
<proteinExistence type="evidence at transcript level"/>
<name>K4G5U3_CALMI</name>
<evidence type="ECO:0000259" key="1">
    <source>
        <dbReference type="PROSITE" id="PS50053"/>
    </source>
</evidence>
<dbReference type="EMBL" id="JX208811">
    <property type="protein sequence ID" value="AFM87125.1"/>
    <property type="molecule type" value="mRNA"/>
</dbReference>
<dbReference type="EMBL" id="JX209555">
    <property type="protein sequence ID" value="AFM87869.1"/>
    <property type="molecule type" value="mRNA"/>
</dbReference>
<evidence type="ECO:0000313" key="5">
    <source>
        <dbReference type="Ensembl" id="ENSCMIP00000039035.1"/>
    </source>
</evidence>
<dbReference type="Gene3D" id="3.10.20.90">
    <property type="entry name" value="Phosphatidylinositol 3-kinase Catalytic Subunit, Chain A, domain 1"/>
    <property type="match status" value="1"/>
</dbReference>
<dbReference type="SUPFAM" id="SSF54236">
    <property type="entry name" value="Ubiquitin-like"/>
    <property type="match status" value="1"/>
</dbReference>
<feature type="domain" description="Ubiquitin-like" evidence="1">
    <location>
        <begin position="30"/>
        <end position="89"/>
    </location>
</feature>
<dbReference type="RefSeq" id="NP_001280071.1">
    <property type="nucleotide sequence ID" value="NM_001293142.1"/>
</dbReference>
<dbReference type="EMBL" id="JX208636">
    <property type="protein sequence ID" value="AFM86950.1"/>
    <property type="molecule type" value="mRNA"/>
</dbReference>
<dbReference type="EMBL" id="JX210156">
    <property type="protein sequence ID" value="AFM88470.1"/>
    <property type="molecule type" value="mRNA"/>
</dbReference>
<dbReference type="STRING" id="7868.ENSCMIP00000039035"/>
<organism evidence="4">
    <name type="scientific">Callorhinchus milii</name>
    <name type="common">Ghost shark</name>
    <dbReference type="NCBI Taxonomy" id="7868"/>
    <lineage>
        <taxon>Eukaryota</taxon>
        <taxon>Metazoa</taxon>
        <taxon>Chordata</taxon>
        <taxon>Craniata</taxon>
        <taxon>Vertebrata</taxon>
        <taxon>Chondrichthyes</taxon>
        <taxon>Holocephali</taxon>
        <taxon>Chimaeriformes</taxon>
        <taxon>Callorhinchidae</taxon>
        <taxon>Callorhinchus</taxon>
    </lineage>
</organism>
<dbReference type="GeneID" id="103175082"/>
<dbReference type="InterPro" id="IPR000626">
    <property type="entry name" value="Ubiquitin-like_dom"/>
</dbReference>
<sequence>MGKIFQVIVLGFKGEKFAIDVAKEEKHFNEMTVLEFKKKLILKLPGHSGDTDELRLLFAKTQLEDADKFSDHQIKDKSTIMMVLRLPGGLESYKIETN</sequence>
<accession>K4G5U3</accession>
<dbReference type="Proteomes" id="UP000314986">
    <property type="component" value="Unassembled WGS sequence"/>
</dbReference>
<dbReference type="Pfam" id="PF00240">
    <property type="entry name" value="ubiquitin"/>
    <property type="match status" value="1"/>
</dbReference>
<evidence type="ECO:0000313" key="2">
    <source>
        <dbReference type="EMBL" id="AFM86686.1"/>
    </source>
</evidence>
<dbReference type="EMBL" id="JX209849">
    <property type="protein sequence ID" value="AFM88163.1"/>
    <property type="molecule type" value="mRNA"/>
</dbReference>
<dbReference type="KEGG" id="cmk:103175082"/>
<reference evidence="6" key="4">
    <citation type="journal article" date="2014" name="Nature">
        <title>Elephant shark genome provides unique insights into gnathostome evolution.</title>
        <authorList>
            <consortium name="International Elephant Shark Genome Sequencing Consortium"/>
            <person name="Venkatesh B."/>
            <person name="Lee A.P."/>
            <person name="Ravi V."/>
            <person name="Maurya A.K."/>
            <person name="Lian M.M."/>
            <person name="Swann J.B."/>
            <person name="Ohta Y."/>
            <person name="Flajnik M.F."/>
            <person name="Sutoh Y."/>
            <person name="Kasahara M."/>
            <person name="Hoon S."/>
            <person name="Gangu V."/>
            <person name="Roy S.W."/>
            <person name="Irimia M."/>
            <person name="Korzh V."/>
            <person name="Kondrychyn I."/>
            <person name="Lim Z.W."/>
            <person name="Tay B.H."/>
            <person name="Tohari S."/>
            <person name="Kong K.W."/>
            <person name="Ho S."/>
            <person name="Lorente-Galdos B."/>
            <person name="Quilez J."/>
            <person name="Marques-Bonet T."/>
            <person name="Raney B.J."/>
            <person name="Ingham P.W."/>
            <person name="Tay A."/>
            <person name="Hillier L.W."/>
            <person name="Minx P."/>
            <person name="Boehm T."/>
            <person name="Wilson R.K."/>
            <person name="Brenner S."/>
            <person name="Warren W.C."/>
        </authorList>
    </citation>
    <scope>NUCLEOTIDE SEQUENCE [LARGE SCALE GENOMIC DNA]</scope>
</reference>
<dbReference type="EMBL" id="JX208372">
    <property type="protein sequence ID" value="AFM86686.1"/>
    <property type="molecule type" value="mRNA"/>
</dbReference>
<evidence type="ECO:0000313" key="6">
    <source>
        <dbReference type="Proteomes" id="UP000314986"/>
    </source>
</evidence>
<dbReference type="EMBL" id="JX209725">
    <property type="protein sequence ID" value="AFM88039.1"/>
    <property type="molecule type" value="mRNA"/>
</dbReference>
<dbReference type="AlphaFoldDB" id="K4G5U3"/>
<dbReference type="InterPro" id="IPR029071">
    <property type="entry name" value="Ubiquitin-like_domsf"/>
</dbReference>
<dbReference type="GeneTree" id="ENSGT00990000204286"/>
<dbReference type="Ensembl" id="ENSCMIT00000039599.1">
    <property type="protein sequence ID" value="ENSCMIP00000039035.1"/>
    <property type="gene ID" value="ENSCMIG00000016374.1"/>
</dbReference>
<keyword evidence="6" id="KW-1185">Reference proteome</keyword>
<dbReference type="OrthoDB" id="428577at2759"/>
<reference evidence="6" key="1">
    <citation type="journal article" date="2006" name="Science">
        <title>Ancient noncoding elements conserved in the human genome.</title>
        <authorList>
            <person name="Venkatesh B."/>
            <person name="Kirkness E.F."/>
            <person name="Loh Y.H."/>
            <person name="Halpern A.L."/>
            <person name="Lee A.P."/>
            <person name="Johnson J."/>
            <person name="Dandona N."/>
            <person name="Viswanathan L.D."/>
            <person name="Tay A."/>
            <person name="Venter J.C."/>
            <person name="Strausberg R.L."/>
            <person name="Brenner S."/>
        </authorList>
    </citation>
    <scope>NUCLEOTIDE SEQUENCE [LARGE SCALE GENOMIC DNA]</scope>
</reference>
<evidence type="ECO:0000313" key="4">
    <source>
        <dbReference type="EMBL" id="AFM87869.1"/>
    </source>
</evidence>
<dbReference type="EMBL" id="JX210730">
    <property type="protein sequence ID" value="AFM89044.1"/>
    <property type="molecule type" value="mRNA"/>
</dbReference>